<sequence>MLRPVGQIEQCHRHGVTSGPECVDLDFRKRKCRAAQSLPHRVTPGAAPEVKRFSGEFQIGRSGRKHSTFAHEITEFRIIRQGQPETRAARSGAPQG</sequence>
<dbReference type="AlphaFoldDB" id="A0A645CMT7"/>
<proteinExistence type="predicted"/>
<protein>
    <submittedName>
        <fullName evidence="1">Uncharacterized protein</fullName>
    </submittedName>
</protein>
<reference evidence="1" key="1">
    <citation type="submission" date="2019-08" db="EMBL/GenBank/DDBJ databases">
        <authorList>
            <person name="Kucharzyk K."/>
            <person name="Murdoch R.W."/>
            <person name="Higgins S."/>
            <person name="Loffler F."/>
        </authorList>
    </citation>
    <scope>NUCLEOTIDE SEQUENCE</scope>
</reference>
<evidence type="ECO:0000313" key="1">
    <source>
        <dbReference type="EMBL" id="MPM78219.1"/>
    </source>
</evidence>
<accession>A0A645CMT7</accession>
<gene>
    <name evidence="1" type="ORF">SDC9_125230</name>
</gene>
<name>A0A645CMT7_9ZZZZ</name>
<organism evidence="1">
    <name type="scientific">bioreactor metagenome</name>
    <dbReference type="NCBI Taxonomy" id="1076179"/>
    <lineage>
        <taxon>unclassified sequences</taxon>
        <taxon>metagenomes</taxon>
        <taxon>ecological metagenomes</taxon>
    </lineage>
</organism>
<dbReference type="EMBL" id="VSSQ01028484">
    <property type="protein sequence ID" value="MPM78219.1"/>
    <property type="molecule type" value="Genomic_DNA"/>
</dbReference>
<comment type="caution">
    <text evidence="1">The sequence shown here is derived from an EMBL/GenBank/DDBJ whole genome shotgun (WGS) entry which is preliminary data.</text>
</comment>